<dbReference type="PIRSF" id="PIRSF018266">
    <property type="entry name" value="FecR"/>
    <property type="match status" value="1"/>
</dbReference>
<organism evidence="4 5">
    <name type="scientific">Afipia massiliensis</name>
    <dbReference type="NCBI Taxonomy" id="211460"/>
    <lineage>
        <taxon>Bacteria</taxon>
        <taxon>Pseudomonadati</taxon>
        <taxon>Pseudomonadota</taxon>
        <taxon>Alphaproteobacteria</taxon>
        <taxon>Hyphomicrobiales</taxon>
        <taxon>Nitrobacteraceae</taxon>
        <taxon>Afipia</taxon>
    </lineage>
</organism>
<dbReference type="InterPro" id="IPR032623">
    <property type="entry name" value="FecR_N"/>
</dbReference>
<proteinExistence type="predicted"/>
<dbReference type="Pfam" id="PF16220">
    <property type="entry name" value="DUF4880"/>
    <property type="match status" value="1"/>
</dbReference>
<protein>
    <submittedName>
        <fullName evidence="4">Transmembrane sensor</fullName>
    </submittedName>
</protein>
<name>A0A840MYY9_9BRAD</name>
<keyword evidence="1" id="KW-0472">Membrane</keyword>
<comment type="caution">
    <text evidence="4">The sequence shown here is derived from an EMBL/GenBank/DDBJ whole genome shotgun (WGS) entry which is preliminary data.</text>
</comment>
<dbReference type="RefSeq" id="WP_056296647.1">
    <property type="nucleotide sequence ID" value="NZ_JACHIJ010000005.1"/>
</dbReference>
<dbReference type="PANTHER" id="PTHR30273">
    <property type="entry name" value="PERIPLASMIC SIGNAL SENSOR AND SIGMA FACTOR ACTIVATOR FECR-RELATED"/>
    <property type="match status" value="1"/>
</dbReference>
<dbReference type="EMBL" id="JACHIJ010000005">
    <property type="protein sequence ID" value="MBB5053499.1"/>
    <property type="molecule type" value="Genomic_DNA"/>
</dbReference>
<keyword evidence="1" id="KW-1133">Transmembrane helix</keyword>
<evidence type="ECO:0000313" key="4">
    <source>
        <dbReference type="EMBL" id="MBB5053499.1"/>
    </source>
</evidence>
<dbReference type="InterPro" id="IPR012373">
    <property type="entry name" value="Ferrdict_sens_TM"/>
</dbReference>
<evidence type="ECO:0000313" key="5">
    <source>
        <dbReference type="Proteomes" id="UP000521227"/>
    </source>
</evidence>
<gene>
    <name evidence="4" type="ORF">HNQ36_003499</name>
</gene>
<evidence type="ECO:0000256" key="1">
    <source>
        <dbReference type="SAM" id="Phobius"/>
    </source>
</evidence>
<dbReference type="InterPro" id="IPR006860">
    <property type="entry name" value="FecR"/>
</dbReference>
<dbReference type="Proteomes" id="UP000521227">
    <property type="component" value="Unassembled WGS sequence"/>
</dbReference>
<feature type="transmembrane region" description="Helical" evidence="1">
    <location>
        <begin position="85"/>
        <end position="109"/>
    </location>
</feature>
<feature type="domain" description="FecR N-terminal" evidence="3">
    <location>
        <begin position="16"/>
        <end position="57"/>
    </location>
</feature>
<feature type="domain" description="FecR protein" evidence="2">
    <location>
        <begin position="121"/>
        <end position="212"/>
    </location>
</feature>
<evidence type="ECO:0000259" key="3">
    <source>
        <dbReference type="Pfam" id="PF16220"/>
    </source>
</evidence>
<reference evidence="4 5" key="1">
    <citation type="submission" date="2020-08" db="EMBL/GenBank/DDBJ databases">
        <title>Genomic Encyclopedia of Type Strains, Phase IV (KMG-IV): sequencing the most valuable type-strain genomes for metagenomic binning, comparative biology and taxonomic classification.</title>
        <authorList>
            <person name="Goeker M."/>
        </authorList>
    </citation>
    <scope>NUCLEOTIDE SEQUENCE [LARGE SCALE GENOMIC DNA]</scope>
    <source>
        <strain evidence="4 5">DSM 17498</strain>
    </source>
</reference>
<dbReference type="Gene3D" id="3.55.50.30">
    <property type="match status" value="1"/>
</dbReference>
<dbReference type="GO" id="GO:0016989">
    <property type="term" value="F:sigma factor antagonist activity"/>
    <property type="evidence" value="ECO:0007669"/>
    <property type="project" value="TreeGrafter"/>
</dbReference>
<dbReference type="AlphaFoldDB" id="A0A840MYY9"/>
<sequence length="326" mass="35522">MNSDSEKIPDTEKREREATAWFVRLNEPDVADQERREFRRWLAEDPAHHQAFNDVKSLWNNLDAPAAILGEGGWHRQGLKKPRPLSARGGAVGSALAACLLVAIGGLIWRDPGFFDRLRADHATRPGERRNVSLADGSQVYLDGDTAVTVKFTADGRSIELLRGRAWFDVVHNPKSPFSVHSGVVETRVLGTAFSVDQEQGEVGVTVERGLVAVSRSGADRVQVPAGKHLSVGGGRIGPVVEADPETALAWRRGLIILDQAPLGRVIDELARMQPGRVMMTDNSLRQLKLTGVFKADDPDAIVEALRSALGLRTVTVPGLATLVFR</sequence>
<evidence type="ECO:0000259" key="2">
    <source>
        <dbReference type="Pfam" id="PF04773"/>
    </source>
</evidence>
<dbReference type="PANTHER" id="PTHR30273:SF2">
    <property type="entry name" value="PROTEIN FECR"/>
    <property type="match status" value="1"/>
</dbReference>
<keyword evidence="1 4" id="KW-0812">Transmembrane</keyword>
<dbReference type="Pfam" id="PF04773">
    <property type="entry name" value="FecR"/>
    <property type="match status" value="1"/>
</dbReference>
<accession>A0A840MYY9</accession>
<dbReference type="Gene3D" id="2.60.120.1440">
    <property type="match status" value="1"/>
</dbReference>